<gene>
    <name evidence="1" type="ORF">FRUB_09976</name>
</gene>
<evidence type="ECO:0000313" key="1">
    <source>
        <dbReference type="EMBL" id="OWK35134.1"/>
    </source>
</evidence>
<sequence>MATDNLVRDLTAALDGVPLIDPHSHIDPHAPVSKSLDDILGYHYYTELAHSAGMPQTSLAKDVPLRERVREIVKYMSRFDNTAQYAWFVDIARTFLGFQGDRVTSADADALFDAAEKTFAQPDWEQQVFAKTKLEKIFLTNEFDDPLDGFDTAKYVPCLRTDTLVFHLDKPENRQRLVKTTGVEIGDAQTLRKAIWKLFAHFKAKGAKACAISLPPDFAPVPVSEGDLDRAVQTVCKGGLLSRGMFEAVQMAKGVLGVGGAETSAKDVLGLGVFWLLAEHCREFGLPFDLMIGVNRRVYEKGVYQGQDLFDRRTSLIQYRELFNHFPEVTFPISVLTSGQNQELVAYSWIFPNVVPNGHWWYSNIPTYIGRDLGERLQAVPKTKLVGYYSDAYKLEFVAPKYGMYRKILATTLADDFVRPGRLSEVEAVLLGTRLLRDNVREIFQV</sequence>
<dbReference type="Gene3D" id="3.20.20.140">
    <property type="entry name" value="Metal-dependent hydrolases"/>
    <property type="match status" value="1"/>
</dbReference>
<dbReference type="SUPFAM" id="SSF51556">
    <property type="entry name" value="Metallo-dependent hydrolases"/>
    <property type="match status" value="1"/>
</dbReference>
<proteinExistence type="predicted"/>
<reference evidence="2" key="1">
    <citation type="submission" date="2017-06" db="EMBL/GenBank/DDBJ databases">
        <title>Genome analysis of Fimbriiglobus ruber SP5, the first member of the order Planctomycetales with confirmed chitinolytic capability.</title>
        <authorList>
            <person name="Ravin N.V."/>
            <person name="Rakitin A.L."/>
            <person name="Ivanova A.A."/>
            <person name="Beletsky A.V."/>
            <person name="Kulichevskaya I.S."/>
            <person name="Mardanov A.V."/>
            <person name="Dedysh S.N."/>
        </authorList>
    </citation>
    <scope>NUCLEOTIDE SEQUENCE [LARGE SCALE GENOMIC DNA]</scope>
    <source>
        <strain evidence="2">SP5</strain>
    </source>
</reference>
<evidence type="ECO:0000313" key="2">
    <source>
        <dbReference type="Proteomes" id="UP000214646"/>
    </source>
</evidence>
<protein>
    <submittedName>
        <fullName evidence="1">Uncharacterized protein</fullName>
    </submittedName>
</protein>
<dbReference type="InterPro" id="IPR003766">
    <property type="entry name" value="Uronate_isomerase"/>
</dbReference>
<dbReference type="InterPro" id="IPR032466">
    <property type="entry name" value="Metal_Hydrolase"/>
</dbReference>
<dbReference type="UniPathway" id="UPA00246"/>
<dbReference type="EMBL" id="NIDE01000019">
    <property type="protein sequence ID" value="OWK35134.1"/>
    <property type="molecule type" value="Genomic_DNA"/>
</dbReference>
<name>A0A225D669_9BACT</name>
<dbReference type="AlphaFoldDB" id="A0A225D669"/>
<dbReference type="Proteomes" id="UP000214646">
    <property type="component" value="Unassembled WGS sequence"/>
</dbReference>
<dbReference type="GO" id="GO:0008880">
    <property type="term" value="F:glucuronate isomerase activity"/>
    <property type="evidence" value="ECO:0007669"/>
    <property type="project" value="InterPro"/>
</dbReference>
<organism evidence="1 2">
    <name type="scientific">Fimbriiglobus ruber</name>
    <dbReference type="NCBI Taxonomy" id="1908690"/>
    <lineage>
        <taxon>Bacteria</taxon>
        <taxon>Pseudomonadati</taxon>
        <taxon>Planctomycetota</taxon>
        <taxon>Planctomycetia</taxon>
        <taxon>Gemmatales</taxon>
        <taxon>Gemmataceae</taxon>
        <taxon>Fimbriiglobus</taxon>
    </lineage>
</organism>
<dbReference type="Pfam" id="PF02614">
    <property type="entry name" value="UxaC"/>
    <property type="match status" value="1"/>
</dbReference>
<dbReference type="RefSeq" id="WP_088260324.1">
    <property type="nucleotide sequence ID" value="NZ_NIDE01000019.1"/>
</dbReference>
<keyword evidence="2" id="KW-1185">Reference proteome</keyword>
<dbReference type="Gene3D" id="1.10.2020.10">
    <property type="entry name" value="uronate isomerase, domain 2, chain A"/>
    <property type="match status" value="1"/>
</dbReference>
<comment type="caution">
    <text evidence="1">The sequence shown here is derived from an EMBL/GenBank/DDBJ whole genome shotgun (WGS) entry which is preliminary data.</text>
</comment>
<accession>A0A225D669</accession>
<dbReference type="OrthoDB" id="231890at2"/>
<dbReference type="GO" id="GO:0006064">
    <property type="term" value="P:glucuronate catabolic process"/>
    <property type="evidence" value="ECO:0007669"/>
    <property type="project" value="InterPro"/>
</dbReference>